<evidence type="ECO:0000313" key="4">
    <source>
        <dbReference type="Proteomes" id="UP000184356"/>
    </source>
</evidence>
<dbReference type="GO" id="GO:0009116">
    <property type="term" value="P:nucleoside metabolic process"/>
    <property type="evidence" value="ECO:0007669"/>
    <property type="project" value="InterPro"/>
</dbReference>
<feature type="chain" id="PRO_5012069663" description="Nucleoside phosphorylase domain-containing protein" evidence="1">
    <location>
        <begin position="27"/>
        <end position="117"/>
    </location>
</feature>
<dbReference type="GeneID" id="63760469"/>
<dbReference type="InterPro" id="IPR053137">
    <property type="entry name" value="NLR-like"/>
</dbReference>
<evidence type="ECO:0000259" key="2">
    <source>
        <dbReference type="Pfam" id="PF01048"/>
    </source>
</evidence>
<dbReference type="Gene3D" id="3.40.50.1580">
    <property type="entry name" value="Nucleoside phosphorylase domain"/>
    <property type="match status" value="1"/>
</dbReference>
<dbReference type="PANTHER" id="PTHR46082">
    <property type="entry name" value="ATP/GTP-BINDING PROTEIN-RELATED"/>
    <property type="match status" value="1"/>
</dbReference>
<dbReference type="Pfam" id="PF01048">
    <property type="entry name" value="PNP_UDP_1"/>
    <property type="match status" value="1"/>
</dbReference>
<proteinExistence type="predicted"/>
<dbReference type="Proteomes" id="UP000184356">
    <property type="component" value="Unassembled WGS sequence"/>
</dbReference>
<reference evidence="4" key="1">
    <citation type="journal article" date="2017" name="Genome Biol.">
        <title>Comparative genomics reveals high biological diversity and specific adaptations in the industrially and medically important fungal genus Aspergillus.</title>
        <authorList>
            <person name="de Vries R.P."/>
            <person name="Riley R."/>
            <person name="Wiebenga A."/>
            <person name="Aguilar-Osorio G."/>
            <person name="Amillis S."/>
            <person name="Uchima C.A."/>
            <person name="Anderluh G."/>
            <person name="Asadollahi M."/>
            <person name="Askin M."/>
            <person name="Barry K."/>
            <person name="Battaglia E."/>
            <person name="Bayram O."/>
            <person name="Benocci T."/>
            <person name="Braus-Stromeyer S.A."/>
            <person name="Caldana C."/>
            <person name="Canovas D."/>
            <person name="Cerqueira G.C."/>
            <person name="Chen F."/>
            <person name="Chen W."/>
            <person name="Choi C."/>
            <person name="Clum A."/>
            <person name="Dos Santos R.A."/>
            <person name="Damasio A.R."/>
            <person name="Diallinas G."/>
            <person name="Emri T."/>
            <person name="Fekete E."/>
            <person name="Flipphi M."/>
            <person name="Freyberg S."/>
            <person name="Gallo A."/>
            <person name="Gournas C."/>
            <person name="Habgood R."/>
            <person name="Hainaut M."/>
            <person name="Harispe M.L."/>
            <person name="Henrissat B."/>
            <person name="Hilden K.S."/>
            <person name="Hope R."/>
            <person name="Hossain A."/>
            <person name="Karabika E."/>
            <person name="Karaffa L."/>
            <person name="Karanyi Z."/>
            <person name="Krasevec N."/>
            <person name="Kuo A."/>
            <person name="Kusch H."/>
            <person name="LaButti K."/>
            <person name="Lagendijk E.L."/>
            <person name="Lapidus A."/>
            <person name="Levasseur A."/>
            <person name="Lindquist E."/>
            <person name="Lipzen A."/>
            <person name="Logrieco A.F."/>
            <person name="MacCabe A."/>
            <person name="Maekelae M.R."/>
            <person name="Malavazi I."/>
            <person name="Melin P."/>
            <person name="Meyer V."/>
            <person name="Mielnichuk N."/>
            <person name="Miskei M."/>
            <person name="Molnar A.P."/>
            <person name="Mule G."/>
            <person name="Ngan C.Y."/>
            <person name="Orejas M."/>
            <person name="Orosz E."/>
            <person name="Ouedraogo J.P."/>
            <person name="Overkamp K.M."/>
            <person name="Park H.-S."/>
            <person name="Perrone G."/>
            <person name="Piumi F."/>
            <person name="Punt P.J."/>
            <person name="Ram A.F."/>
            <person name="Ramon A."/>
            <person name="Rauscher S."/>
            <person name="Record E."/>
            <person name="Riano-Pachon D.M."/>
            <person name="Robert V."/>
            <person name="Roehrig J."/>
            <person name="Ruller R."/>
            <person name="Salamov A."/>
            <person name="Salih N.S."/>
            <person name="Samson R.A."/>
            <person name="Sandor E."/>
            <person name="Sanguinetti M."/>
            <person name="Schuetze T."/>
            <person name="Sepcic K."/>
            <person name="Shelest E."/>
            <person name="Sherlock G."/>
            <person name="Sophianopoulou V."/>
            <person name="Squina F.M."/>
            <person name="Sun H."/>
            <person name="Susca A."/>
            <person name="Todd R.B."/>
            <person name="Tsang A."/>
            <person name="Unkles S.E."/>
            <person name="van de Wiele N."/>
            <person name="van Rossen-Uffink D."/>
            <person name="Oliveira J.V."/>
            <person name="Vesth T.C."/>
            <person name="Visser J."/>
            <person name="Yu J.-H."/>
            <person name="Zhou M."/>
            <person name="Andersen M.R."/>
            <person name="Archer D.B."/>
            <person name="Baker S.E."/>
            <person name="Benoit I."/>
            <person name="Brakhage A.A."/>
            <person name="Braus G.H."/>
            <person name="Fischer R."/>
            <person name="Frisvad J.C."/>
            <person name="Goldman G.H."/>
            <person name="Houbraken J."/>
            <person name="Oakley B."/>
            <person name="Pocsi I."/>
            <person name="Scazzocchio C."/>
            <person name="Seiboth B."/>
            <person name="vanKuyk P.A."/>
            <person name="Wortman J."/>
            <person name="Dyer P.S."/>
            <person name="Grigoriev I.V."/>
        </authorList>
    </citation>
    <scope>NUCLEOTIDE SEQUENCE [LARGE SCALE GENOMIC DNA]</scope>
    <source>
        <strain evidence="4">CBS 593.65</strain>
    </source>
</reference>
<gene>
    <name evidence="3" type="ORF">ASPSYDRAFT_27444</name>
</gene>
<dbReference type="AlphaFoldDB" id="A0A1L9TQS3"/>
<dbReference type="GO" id="GO:0003824">
    <property type="term" value="F:catalytic activity"/>
    <property type="evidence" value="ECO:0007669"/>
    <property type="project" value="InterPro"/>
</dbReference>
<protein>
    <recommendedName>
        <fullName evidence="2">Nucleoside phosphorylase domain-containing protein</fullName>
    </recommendedName>
</protein>
<keyword evidence="1" id="KW-0732">Signal</keyword>
<dbReference type="EMBL" id="KV878583">
    <property type="protein sequence ID" value="OJJ61779.1"/>
    <property type="molecule type" value="Genomic_DNA"/>
</dbReference>
<evidence type="ECO:0000256" key="1">
    <source>
        <dbReference type="SAM" id="SignalP"/>
    </source>
</evidence>
<feature type="signal peptide" evidence="1">
    <location>
        <begin position="1"/>
        <end position="26"/>
    </location>
</feature>
<dbReference type="STRING" id="1036612.A0A1L9TQS3"/>
<organism evidence="3 4">
    <name type="scientific">Aspergillus sydowii CBS 593.65</name>
    <dbReference type="NCBI Taxonomy" id="1036612"/>
    <lineage>
        <taxon>Eukaryota</taxon>
        <taxon>Fungi</taxon>
        <taxon>Dikarya</taxon>
        <taxon>Ascomycota</taxon>
        <taxon>Pezizomycotina</taxon>
        <taxon>Eurotiomycetes</taxon>
        <taxon>Eurotiomycetidae</taxon>
        <taxon>Eurotiales</taxon>
        <taxon>Aspergillaceae</taxon>
        <taxon>Aspergillus</taxon>
        <taxon>Aspergillus subgen. Nidulantes</taxon>
    </lineage>
</organism>
<dbReference type="OrthoDB" id="1577640at2759"/>
<dbReference type="InterPro" id="IPR035994">
    <property type="entry name" value="Nucleoside_phosphorylase_sf"/>
</dbReference>
<feature type="domain" description="Nucleoside phosphorylase" evidence="2">
    <location>
        <begin position="10"/>
        <end position="110"/>
    </location>
</feature>
<dbReference type="VEuPathDB" id="FungiDB:ASPSYDRAFT_27444"/>
<dbReference type="RefSeq" id="XP_040705585.1">
    <property type="nucleotide sequence ID" value="XM_040844396.1"/>
</dbReference>
<sequence length="117" mass="12639">MPTWWHNEYTIGWICALPLEMAAARAMLDKVHPGLQQSQDDHNTYVLGEIAGHNVAIACLPSGIYGTVSAAVVAEQMLYTFRSIRFGLMVGIGGGLPSPSTDIHLGDVVVKVYSLLL</sequence>
<accession>A0A1L9TQS3</accession>
<evidence type="ECO:0000313" key="3">
    <source>
        <dbReference type="EMBL" id="OJJ61779.1"/>
    </source>
</evidence>
<dbReference type="PANTHER" id="PTHR46082:SF11">
    <property type="entry name" value="AAA+ ATPASE DOMAIN-CONTAINING PROTEIN-RELATED"/>
    <property type="match status" value="1"/>
</dbReference>
<keyword evidence="4" id="KW-1185">Reference proteome</keyword>
<dbReference type="SUPFAM" id="SSF53167">
    <property type="entry name" value="Purine and uridine phosphorylases"/>
    <property type="match status" value="1"/>
</dbReference>
<dbReference type="InterPro" id="IPR000845">
    <property type="entry name" value="Nucleoside_phosphorylase_d"/>
</dbReference>
<name>A0A1L9TQS3_9EURO</name>